<evidence type="ECO:0000313" key="7">
    <source>
        <dbReference type="Proteomes" id="UP001153269"/>
    </source>
</evidence>
<organism evidence="6 7">
    <name type="scientific">Pleuronectes platessa</name>
    <name type="common">European plaice</name>
    <dbReference type="NCBI Taxonomy" id="8262"/>
    <lineage>
        <taxon>Eukaryota</taxon>
        <taxon>Metazoa</taxon>
        <taxon>Chordata</taxon>
        <taxon>Craniata</taxon>
        <taxon>Vertebrata</taxon>
        <taxon>Euteleostomi</taxon>
        <taxon>Actinopterygii</taxon>
        <taxon>Neopterygii</taxon>
        <taxon>Teleostei</taxon>
        <taxon>Neoteleostei</taxon>
        <taxon>Acanthomorphata</taxon>
        <taxon>Carangaria</taxon>
        <taxon>Pleuronectiformes</taxon>
        <taxon>Pleuronectoidei</taxon>
        <taxon>Pleuronectidae</taxon>
        <taxon>Pleuronectes</taxon>
    </lineage>
</organism>
<keyword evidence="7" id="KW-1185">Reference proteome</keyword>
<dbReference type="InterPro" id="IPR001834">
    <property type="entry name" value="CBR-like"/>
</dbReference>
<feature type="domain" description="Oxidoreductase FAD/NAD(P)-binding" evidence="5">
    <location>
        <begin position="6"/>
        <end position="95"/>
    </location>
</feature>
<evidence type="ECO:0000256" key="4">
    <source>
        <dbReference type="ARBA" id="ARBA00023002"/>
    </source>
</evidence>
<dbReference type="FunFam" id="3.40.50.80:FF:000021">
    <property type="entry name" value="Cytochrome b5 reductase 4"/>
    <property type="match status" value="1"/>
</dbReference>
<dbReference type="Gene3D" id="3.40.50.80">
    <property type="entry name" value="Nucleotide-binding domain of ferredoxin-NADP reductase (FNR) module"/>
    <property type="match status" value="1"/>
</dbReference>
<gene>
    <name evidence="6" type="ORF">PLEPLA_LOCUS31121</name>
</gene>
<dbReference type="InterPro" id="IPR039261">
    <property type="entry name" value="FNR_nucleotide-bd"/>
</dbReference>
<evidence type="ECO:0000256" key="1">
    <source>
        <dbReference type="ARBA" id="ARBA00001974"/>
    </source>
</evidence>
<dbReference type="InterPro" id="IPR001433">
    <property type="entry name" value="OxRdtase_FAD/NAD-bd"/>
</dbReference>
<comment type="cofactor">
    <cofactor evidence="1">
        <name>FAD</name>
        <dbReference type="ChEBI" id="CHEBI:57692"/>
    </cofactor>
</comment>
<keyword evidence="2" id="KW-0285">Flavoprotein</keyword>
<dbReference type="AlphaFoldDB" id="A0A9N7V0Z7"/>
<dbReference type="GO" id="GO:0016491">
    <property type="term" value="F:oxidoreductase activity"/>
    <property type="evidence" value="ECO:0007669"/>
    <property type="project" value="UniProtKB-KW"/>
</dbReference>
<proteinExistence type="predicted"/>
<protein>
    <recommendedName>
        <fullName evidence="5">Oxidoreductase FAD/NAD(P)-binding domain-containing protein</fullName>
    </recommendedName>
</protein>
<dbReference type="Pfam" id="PF00175">
    <property type="entry name" value="NAD_binding_1"/>
    <property type="match status" value="1"/>
</dbReference>
<keyword evidence="4" id="KW-0560">Oxidoreductase</keyword>
<dbReference type="PANTHER" id="PTHR19370">
    <property type="entry name" value="NADH-CYTOCHROME B5 REDUCTASE"/>
    <property type="match status" value="1"/>
</dbReference>
<comment type="caution">
    <text evidence="6">The sequence shown here is derived from an EMBL/GenBank/DDBJ whole genome shotgun (WGS) entry which is preliminary data.</text>
</comment>
<dbReference type="EMBL" id="CADEAL010003090">
    <property type="protein sequence ID" value="CAB1443405.1"/>
    <property type="molecule type" value="Genomic_DNA"/>
</dbReference>
<name>A0A9N7V0Z7_PLEPL</name>
<evidence type="ECO:0000313" key="6">
    <source>
        <dbReference type="EMBL" id="CAB1443405.1"/>
    </source>
</evidence>
<dbReference type="CDD" id="cd06183">
    <property type="entry name" value="cyt_b5_reduct_like"/>
    <property type="match status" value="1"/>
</dbReference>
<dbReference type="Proteomes" id="UP001153269">
    <property type="component" value="Unassembled WGS sequence"/>
</dbReference>
<sequence length="115" mass="13329">MARLIQLAQDVDTIRKTKLLFFNRREEDIFWRRDLDELAANNERFQVEYVLSDPCERWSGRTGRVDESMLQDFLNRPDGSKSYVCVCGPSAFTELTMGLLKQQGFSEAELHAFCG</sequence>
<evidence type="ECO:0000259" key="5">
    <source>
        <dbReference type="Pfam" id="PF00175"/>
    </source>
</evidence>
<evidence type="ECO:0000256" key="3">
    <source>
        <dbReference type="ARBA" id="ARBA00022827"/>
    </source>
</evidence>
<dbReference type="SUPFAM" id="SSF52343">
    <property type="entry name" value="Ferredoxin reductase-like, C-terminal NADP-linked domain"/>
    <property type="match status" value="1"/>
</dbReference>
<keyword evidence="3" id="KW-0274">FAD</keyword>
<reference evidence="6" key="1">
    <citation type="submission" date="2020-03" db="EMBL/GenBank/DDBJ databases">
        <authorList>
            <person name="Weist P."/>
        </authorList>
    </citation>
    <scope>NUCLEOTIDE SEQUENCE</scope>
</reference>
<accession>A0A9N7V0Z7</accession>
<evidence type="ECO:0000256" key="2">
    <source>
        <dbReference type="ARBA" id="ARBA00022630"/>
    </source>
</evidence>